<dbReference type="RefSeq" id="WP_171623457.1">
    <property type="nucleotide sequence ID" value="NZ_JABFOQ010000024.1"/>
</dbReference>
<dbReference type="EMBL" id="JABFOQ010000024">
    <property type="protein sequence ID" value="NOJ76161.1"/>
    <property type="molecule type" value="Genomic_DNA"/>
</dbReference>
<gene>
    <name evidence="1" type="ORF">HMH06_10010</name>
</gene>
<name>A0ABX1WN92_9FLAO</name>
<reference evidence="1 2" key="1">
    <citation type="submission" date="2020-05" db="EMBL/GenBank/DDBJ databases">
        <title>Tigecycline resistant gene in Empedobacter stercoris.</title>
        <authorList>
            <person name="Chen Y."/>
            <person name="Cheng Y."/>
            <person name="Zhou K."/>
        </authorList>
    </citation>
    <scope>NUCLEOTIDE SEQUENCE [LARGE SCALE GENOMIC DNA]</scope>
    <source>
        <strain evidence="1 2">ES202</strain>
    </source>
</reference>
<evidence type="ECO:0000313" key="1">
    <source>
        <dbReference type="EMBL" id="NOJ76161.1"/>
    </source>
</evidence>
<proteinExistence type="predicted"/>
<organism evidence="1 2">
    <name type="scientific">Empedobacter stercoris</name>
    <dbReference type="NCBI Taxonomy" id="1628248"/>
    <lineage>
        <taxon>Bacteria</taxon>
        <taxon>Pseudomonadati</taxon>
        <taxon>Bacteroidota</taxon>
        <taxon>Flavobacteriia</taxon>
        <taxon>Flavobacteriales</taxon>
        <taxon>Weeksellaceae</taxon>
        <taxon>Empedobacter</taxon>
    </lineage>
</organism>
<sequence>MNHIIYYIVFLSSLLSIVVAQPIVYKVEINKCLDYNFNDDLFLENPADLDEIQEEFYLQNSTLDPTKFTHDGSVYKNANATTSYIYDRINRSYIVDDGEKNKKIFFLKFIENTLHNPKQVFVVEVTYFRTRTPPNLTGEILYGCLDDSNKEKYDLSKIFLINAFINVPPDKRTLVFSLYRSYNDMILNQNMIPEVEWKDYSINSNDEHKVYLRISFKDTTKRCISESVINLQLKDYSTQMEQTEFEFCGNPFIISGPEDQQNYQWYYGGELKSSDQSVKINALGEWIVYFDNDLGCRSSVKVNIVSEKERARIEKVTATSNTITIIPLPNANIDSYSLDGVNYQTSGTFYNQTADVINIWYKTKLGCVFGPIPFEIANSFNFLSPNGDGINDTWNLRNKEFYKSAQIQIFDRYGKVIANGIVNDILPWNGKHNNFILPSDTYWFIIKDDKETLKSGYIILKSK</sequence>
<dbReference type="Proteomes" id="UP000580344">
    <property type="component" value="Unassembled WGS sequence"/>
</dbReference>
<comment type="caution">
    <text evidence="1">The sequence shown here is derived from an EMBL/GenBank/DDBJ whole genome shotgun (WGS) entry which is preliminary data.</text>
</comment>
<dbReference type="InterPro" id="IPR026341">
    <property type="entry name" value="T9SS_type_B"/>
</dbReference>
<accession>A0ABX1WN92</accession>
<dbReference type="Pfam" id="PF13585">
    <property type="entry name" value="CHU_C"/>
    <property type="match status" value="1"/>
</dbReference>
<keyword evidence="2" id="KW-1185">Reference proteome</keyword>
<protein>
    <submittedName>
        <fullName evidence="1">T9SS type B sorting domain-containing protein</fullName>
    </submittedName>
</protein>
<evidence type="ECO:0000313" key="2">
    <source>
        <dbReference type="Proteomes" id="UP000580344"/>
    </source>
</evidence>
<dbReference type="NCBIfam" id="TIGR04131">
    <property type="entry name" value="Bac_Flav_CTERM"/>
    <property type="match status" value="1"/>
</dbReference>